<reference evidence="1" key="1">
    <citation type="submission" date="2021-02" db="EMBL/GenBank/DDBJ databases">
        <authorList>
            <consortium name="DOE Joint Genome Institute"/>
            <person name="Ahrendt S."/>
            <person name="Looney B.P."/>
            <person name="Miyauchi S."/>
            <person name="Morin E."/>
            <person name="Drula E."/>
            <person name="Courty P.E."/>
            <person name="Chicoki N."/>
            <person name="Fauchery L."/>
            <person name="Kohler A."/>
            <person name="Kuo A."/>
            <person name="Labutti K."/>
            <person name="Pangilinan J."/>
            <person name="Lipzen A."/>
            <person name="Riley R."/>
            <person name="Andreopoulos W."/>
            <person name="He G."/>
            <person name="Johnson J."/>
            <person name="Barry K.W."/>
            <person name="Grigoriev I.V."/>
            <person name="Nagy L."/>
            <person name="Hibbett D."/>
            <person name="Henrissat B."/>
            <person name="Matheny P.B."/>
            <person name="Labbe J."/>
            <person name="Martin F."/>
        </authorList>
    </citation>
    <scope>NUCLEOTIDE SEQUENCE</scope>
    <source>
        <strain evidence="1">EC-137</strain>
    </source>
</reference>
<sequence>MSGIKPMPLPGSREAPHFKGKRVRDFIDSVNDCITRSGGDADNNVHYLVRYSSTQVRYSLENLEEFKAGLGNWDKAVKILKDMYGARDEPPRANLLMLQSLVQRTASSDFTSLKDAQKYYRRFVTIAAQLKMRKELTEDVEKRLFVQGIPASTRRRIRPQVDAKLQSLSSPPAVTQMIGYLNKIYNEDDFEAELPTEFDFDLPVAVPSATPIEPPDTSTSRSRQRAPSFSFVPTTDLSVDLLTDKLRDLTINQLQALLQAVNTTTPDNRSRASASSTPSTSGPSRRCFMCGKENAHPLHPAKCPDTISLAKAGIVKIDRERNDRVMLADGTNLPRAPTQYESLSKYLWDLASVGSITALVPKSVRFERDSPPHQPSAPVTTVSAASVFNEFGQPMFGDSGRPGLDHGVHATFMDNGYSRFTDEEMRAYAHPVTRSGRTTDPRDDSASYPSDRRRPGKGKGRATSDDIPTAAPKQPSGPTPSSTAEVPSHPPVHNNAPPQQPAPPEPTVQHTPLRPAPVPADSVPRPHEANLRPPARKHARPSPADQDVDMRDGTSDRRGPQYRFTSAIQERAVLEAIEEKLWSQPMTLTVGDIVGISPALQKRLTEATRVKREYSSANTNSTTLHAYSAEPLSSPEGDSAPDGFVEIAGVYVPDDPDELAAFSHLVLNANSVQLDSIPKCFAMGCGFVSVEINGTRINALIDCGSELNLMPDHILQKADLALAHEGSLWSLRGVSGHSSRLAGCAKDAEIVIGGFSFPHHFLMPEPPRPTQQGFDIILGQPFLFFYAAQVTFERTGYMKLDLWLHADHHYLPTVTLMIAKPTNGRNTDNIAKSALVHSARVASAFVEEIADADATTMCTSSFH</sequence>
<evidence type="ECO:0000313" key="2">
    <source>
        <dbReference type="Proteomes" id="UP000814128"/>
    </source>
</evidence>
<keyword evidence="2" id="KW-1185">Reference proteome</keyword>
<accession>A0ACB8Q4B1</accession>
<gene>
    <name evidence="1" type="ORF">K488DRAFT_65748</name>
</gene>
<protein>
    <submittedName>
        <fullName evidence="1">Uncharacterized protein</fullName>
    </submittedName>
</protein>
<organism evidence="1 2">
    <name type="scientific">Vararia minispora EC-137</name>
    <dbReference type="NCBI Taxonomy" id="1314806"/>
    <lineage>
        <taxon>Eukaryota</taxon>
        <taxon>Fungi</taxon>
        <taxon>Dikarya</taxon>
        <taxon>Basidiomycota</taxon>
        <taxon>Agaricomycotina</taxon>
        <taxon>Agaricomycetes</taxon>
        <taxon>Russulales</taxon>
        <taxon>Lachnocladiaceae</taxon>
        <taxon>Vararia</taxon>
    </lineage>
</organism>
<name>A0ACB8Q4B1_9AGAM</name>
<dbReference type="Proteomes" id="UP000814128">
    <property type="component" value="Unassembled WGS sequence"/>
</dbReference>
<proteinExistence type="predicted"/>
<evidence type="ECO:0000313" key="1">
    <source>
        <dbReference type="EMBL" id="KAI0026608.1"/>
    </source>
</evidence>
<dbReference type="EMBL" id="MU274349">
    <property type="protein sequence ID" value="KAI0026608.1"/>
    <property type="molecule type" value="Genomic_DNA"/>
</dbReference>
<reference evidence="1" key="2">
    <citation type="journal article" date="2022" name="New Phytol.">
        <title>Evolutionary transition to the ectomycorrhizal habit in the genomes of a hyperdiverse lineage of mushroom-forming fungi.</title>
        <authorList>
            <person name="Looney B."/>
            <person name="Miyauchi S."/>
            <person name="Morin E."/>
            <person name="Drula E."/>
            <person name="Courty P.E."/>
            <person name="Kohler A."/>
            <person name="Kuo A."/>
            <person name="LaButti K."/>
            <person name="Pangilinan J."/>
            <person name="Lipzen A."/>
            <person name="Riley R."/>
            <person name="Andreopoulos W."/>
            <person name="He G."/>
            <person name="Johnson J."/>
            <person name="Nolan M."/>
            <person name="Tritt A."/>
            <person name="Barry K.W."/>
            <person name="Grigoriev I.V."/>
            <person name="Nagy L.G."/>
            <person name="Hibbett D."/>
            <person name="Henrissat B."/>
            <person name="Matheny P.B."/>
            <person name="Labbe J."/>
            <person name="Martin F.M."/>
        </authorList>
    </citation>
    <scope>NUCLEOTIDE SEQUENCE</scope>
    <source>
        <strain evidence="1">EC-137</strain>
    </source>
</reference>
<comment type="caution">
    <text evidence="1">The sequence shown here is derived from an EMBL/GenBank/DDBJ whole genome shotgun (WGS) entry which is preliminary data.</text>
</comment>